<keyword evidence="5 6" id="KW-0326">Glycosidase</keyword>
<dbReference type="InterPro" id="IPR013189">
    <property type="entry name" value="Glyco_hydro_32_C"/>
</dbReference>
<keyword evidence="3 6" id="KW-0378">Hydrolase</keyword>
<evidence type="ECO:0000256" key="1">
    <source>
        <dbReference type="ARBA" id="ARBA00009902"/>
    </source>
</evidence>
<feature type="domain" description="Glycosyl hydrolase family 32 C-terminal" evidence="9">
    <location>
        <begin position="414"/>
        <end position="555"/>
    </location>
</feature>
<evidence type="ECO:0000256" key="2">
    <source>
        <dbReference type="ARBA" id="ARBA00022729"/>
    </source>
</evidence>
<dbReference type="SUPFAM" id="SSF75005">
    <property type="entry name" value="Arabinanase/levansucrase/invertase"/>
    <property type="match status" value="1"/>
</dbReference>
<dbReference type="InterPro" id="IPR013148">
    <property type="entry name" value="Glyco_hydro_32_N"/>
</dbReference>
<dbReference type="PANTHER" id="PTHR42800">
    <property type="entry name" value="EXOINULINASE INUD (AFU_ORTHOLOGUE AFUA_5G00480)"/>
    <property type="match status" value="1"/>
</dbReference>
<sequence length="562" mass="63672">MKLTSVLSLLTAVTLTTATPIEVEYGNETLNRPLIHMTPTYGWMNDPNGLWYDSKEELWHVYYQYNPNDTVWGLPLYWGHATSKNLTTWTQHDVAIIPPANDSGAYSGSIVVDYNNTSGFFTESTDPAQRAVAIWTYNTPESETQYVSYSTDGGYTFTNYDQGNPVLDLNSTQFRDPKVFWHEESQKWILTVAKTQQFKIAIYSSTNLTTWTHESDFEREGYLGYQYECPGLVKLPLPKNDTTSTENVLSYSNGTLVSNNTVPAETDKWAFFISINPGSIQGGSSTQYFIGDFNGTHFVADYPNTNVIDLGKDYYAMQTFFNSPDGDVYSIGWASNWQYSAYVPTDPWRSSMSLVRKFSLEDFQANPETRILNIKSTPVIDYDVFNFGETFAYENETLNTNNTLHYDLAKNFDGLVEFNLTFTANSSAYGNHDFAGLDLFLRGDMNKNEYLRLGFGANAAAFYIDRGHTEVPFVSSNPFFTDKVSVNNQPSEYVTNEITKYKVYGIADRNILELYFNDGSQVSTNTYFFTGGNFIGEADIEVAADGVFEIEDFQIRQMTLKL</sequence>
<dbReference type="Pfam" id="PF08244">
    <property type="entry name" value="Glyco_hydro_32C"/>
    <property type="match status" value="1"/>
</dbReference>
<dbReference type="PANTHER" id="PTHR42800:SF4">
    <property type="entry name" value="INVERTASE 2"/>
    <property type="match status" value="1"/>
</dbReference>
<keyword evidence="4" id="KW-0325">Glycoprotein</keyword>
<dbReference type="GO" id="GO:0000324">
    <property type="term" value="C:fungal-type vacuole"/>
    <property type="evidence" value="ECO:0007669"/>
    <property type="project" value="TreeGrafter"/>
</dbReference>
<proteinExistence type="inferred from homology"/>
<dbReference type="GO" id="GO:0004575">
    <property type="term" value="F:sucrose alpha-glucosidase activity"/>
    <property type="evidence" value="ECO:0007669"/>
    <property type="project" value="TreeGrafter"/>
</dbReference>
<dbReference type="GO" id="GO:0005576">
    <property type="term" value="C:extracellular region"/>
    <property type="evidence" value="ECO:0007669"/>
    <property type="project" value="UniProtKB-ARBA"/>
</dbReference>
<dbReference type="Gene3D" id="2.60.120.560">
    <property type="entry name" value="Exo-inulinase, domain 1"/>
    <property type="match status" value="1"/>
</dbReference>
<feature type="chain" id="PRO_5043943990" evidence="7">
    <location>
        <begin position="19"/>
        <end position="562"/>
    </location>
</feature>
<organism evidence="10 11">
    <name type="scientific">Maudiozyma humilis</name>
    <name type="common">Sour dough yeast</name>
    <name type="synonym">Kazachstania humilis</name>
    <dbReference type="NCBI Taxonomy" id="51915"/>
    <lineage>
        <taxon>Eukaryota</taxon>
        <taxon>Fungi</taxon>
        <taxon>Dikarya</taxon>
        <taxon>Ascomycota</taxon>
        <taxon>Saccharomycotina</taxon>
        <taxon>Saccharomycetes</taxon>
        <taxon>Saccharomycetales</taxon>
        <taxon>Saccharomycetaceae</taxon>
        <taxon>Maudiozyma</taxon>
    </lineage>
</organism>
<evidence type="ECO:0000313" key="11">
    <source>
        <dbReference type="Proteomes" id="UP001377567"/>
    </source>
</evidence>
<feature type="signal peptide" evidence="7">
    <location>
        <begin position="1"/>
        <end position="18"/>
    </location>
</feature>
<dbReference type="InterPro" id="IPR023296">
    <property type="entry name" value="Glyco_hydro_beta-prop_sf"/>
</dbReference>
<dbReference type="SUPFAM" id="SSF49899">
    <property type="entry name" value="Concanavalin A-like lectins/glucanases"/>
    <property type="match status" value="1"/>
</dbReference>
<keyword evidence="11" id="KW-1185">Reference proteome</keyword>
<evidence type="ECO:0000256" key="5">
    <source>
        <dbReference type="ARBA" id="ARBA00023295"/>
    </source>
</evidence>
<feature type="domain" description="Glycosyl hydrolase family 32 N-terminal" evidence="8">
    <location>
        <begin position="36"/>
        <end position="362"/>
    </location>
</feature>
<evidence type="ECO:0000313" key="10">
    <source>
        <dbReference type="EMBL" id="GMM57036.1"/>
    </source>
</evidence>
<keyword evidence="2 7" id="KW-0732">Signal</keyword>
<gene>
    <name evidence="10" type="ORF">DAKH74_036520</name>
</gene>
<dbReference type="Pfam" id="PF00251">
    <property type="entry name" value="Glyco_hydro_32N"/>
    <property type="match status" value="1"/>
</dbReference>
<dbReference type="AlphaFoldDB" id="A0AAV5S0V4"/>
<dbReference type="EMBL" id="BTGD01000011">
    <property type="protein sequence ID" value="GMM57036.1"/>
    <property type="molecule type" value="Genomic_DNA"/>
</dbReference>
<evidence type="ECO:0000256" key="4">
    <source>
        <dbReference type="ARBA" id="ARBA00023180"/>
    </source>
</evidence>
<dbReference type="SMART" id="SM00640">
    <property type="entry name" value="Glyco_32"/>
    <property type="match status" value="1"/>
</dbReference>
<comment type="similarity">
    <text evidence="1 6">Belongs to the glycosyl hydrolase 32 family.</text>
</comment>
<dbReference type="FunFam" id="2.115.10.20:FF:000002">
    <property type="entry name" value="Invertase 2"/>
    <property type="match status" value="1"/>
</dbReference>
<evidence type="ECO:0000256" key="7">
    <source>
        <dbReference type="SAM" id="SignalP"/>
    </source>
</evidence>
<dbReference type="InterPro" id="IPR001362">
    <property type="entry name" value="Glyco_hydro_32"/>
</dbReference>
<evidence type="ECO:0000259" key="8">
    <source>
        <dbReference type="Pfam" id="PF00251"/>
    </source>
</evidence>
<evidence type="ECO:0000259" key="9">
    <source>
        <dbReference type="Pfam" id="PF08244"/>
    </source>
</evidence>
<evidence type="ECO:0000256" key="6">
    <source>
        <dbReference type="RuleBase" id="RU362110"/>
    </source>
</evidence>
<dbReference type="CDD" id="cd18622">
    <property type="entry name" value="GH32_Inu-like"/>
    <property type="match status" value="1"/>
</dbReference>
<dbReference type="Gene3D" id="2.115.10.20">
    <property type="entry name" value="Glycosyl hydrolase domain, family 43"/>
    <property type="match status" value="1"/>
</dbReference>
<comment type="caution">
    <text evidence="10">The sequence shown here is derived from an EMBL/GenBank/DDBJ whole genome shotgun (WGS) entry which is preliminary data.</text>
</comment>
<dbReference type="InterPro" id="IPR013320">
    <property type="entry name" value="ConA-like_dom_sf"/>
</dbReference>
<protein>
    <submittedName>
        <fullName evidence="10">Beta-fructofuranosidase</fullName>
    </submittedName>
</protein>
<dbReference type="PROSITE" id="PS00609">
    <property type="entry name" value="GLYCOSYL_HYDROL_F32"/>
    <property type="match status" value="1"/>
</dbReference>
<name>A0AAV5S0V4_MAUHU</name>
<accession>A0AAV5S0V4</accession>
<reference evidence="10 11" key="1">
    <citation type="journal article" date="2023" name="Elife">
        <title>Identification of key yeast species and microbe-microbe interactions impacting larval growth of Drosophila in the wild.</title>
        <authorList>
            <person name="Mure A."/>
            <person name="Sugiura Y."/>
            <person name="Maeda R."/>
            <person name="Honda K."/>
            <person name="Sakurai N."/>
            <person name="Takahashi Y."/>
            <person name="Watada M."/>
            <person name="Katoh T."/>
            <person name="Gotoh A."/>
            <person name="Gotoh Y."/>
            <person name="Taniguchi I."/>
            <person name="Nakamura K."/>
            <person name="Hayashi T."/>
            <person name="Katayama T."/>
            <person name="Uemura T."/>
            <person name="Hattori Y."/>
        </authorList>
    </citation>
    <scope>NUCLEOTIDE SEQUENCE [LARGE SCALE GENOMIC DNA]</scope>
    <source>
        <strain evidence="10 11">KH-74</strain>
    </source>
</reference>
<evidence type="ECO:0000256" key="3">
    <source>
        <dbReference type="ARBA" id="ARBA00022801"/>
    </source>
</evidence>
<dbReference type="Proteomes" id="UP001377567">
    <property type="component" value="Unassembled WGS sequence"/>
</dbReference>
<dbReference type="InterPro" id="IPR018053">
    <property type="entry name" value="Glyco_hydro_32_AS"/>
</dbReference>
<dbReference type="SMR" id="A0AAV5S0V4"/>
<dbReference type="GO" id="GO:0005987">
    <property type="term" value="P:sucrose catabolic process"/>
    <property type="evidence" value="ECO:0007669"/>
    <property type="project" value="TreeGrafter"/>
</dbReference>